<keyword evidence="3" id="KW-1185">Reference proteome</keyword>
<feature type="region of interest" description="Disordered" evidence="1">
    <location>
        <begin position="16"/>
        <end position="78"/>
    </location>
</feature>
<comment type="caution">
    <text evidence="2">The sequence shown here is derived from an EMBL/GenBank/DDBJ whole genome shotgun (WGS) entry which is preliminary data.</text>
</comment>
<evidence type="ECO:0000256" key="1">
    <source>
        <dbReference type="SAM" id="MobiDB-lite"/>
    </source>
</evidence>
<sequence length="238" mass="26845">MDGSFKKPGAIPFKWEIRPGVPKLRQPQEPLYEPSSGSFLPKHHHEPPLQPPSNHKSPFCDTPTRKLRPPPAGFYFQPSIEPRAKSFRARSQRILARPECVSPSGCFPSPLVKRKNEKKNVYKFEFRPGTEPDYNSDIETVSRWSVSSRKSLSPFRGSPMSSSFSSYQSSPRLMVDADWAGFGAKEAWVQAAATLGPRAEARKGKKIFPYRTNWQGTGRERKYNKTFPTTPTSTLSGD</sequence>
<proteinExistence type="predicted"/>
<evidence type="ECO:0000313" key="2">
    <source>
        <dbReference type="EMBL" id="KAL2519996.1"/>
    </source>
</evidence>
<feature type="compositionally biased region" description="Polar residues" evidence="1">
    <location>
        <begin position="226"/>
        <end position="238"/>
    </location>
</feature>
<dbReference type="PANTHER" id="PTHR35466">
    <property type="entry name" value="SERINE/ARGININE REPETITIVE MATRIX PROTEIN 1"/>
    <property type="match status" value="1"/>
</dbReference>
<gene>
    <name evidence="2" type="ORF">Fot_23919</name>
</gene>
<dbReference type="EMBL" id="JBFOLJ010000007">
    <property type="protein sequence ID" value="KAL2519996.1"/>
    <property type="molecule type" value="Genomic_DNA"/>
</dbReference>
<name>A0ABD1U4R0_9LAMI</name>
<accession>A0ABD1U4R0</accession>
<dbReference type="Proteomes" id="UP001604277">
    <property type="component" value="Unassembled WGS sequence"/>
</dbReference>
<protein>
    <submittedName>
        <fullName evidence="2">Uncharacterized protein</fullName>
    </submittedName>
</protein>
<dbReference type="AlphaFoldDB" id="A0ABD1U4R0"/>
<reference evidence="3" key="1">
    <citation type="submission" date="2024-07" db="EMBL/GenBank/DDBJ databases">
        <title>Two chromosome-level genome assemblies of Korean endemic species Abeliophyllum distichum and Forsythia ovata (Oleaceae).</title>
        <authorList>
            <person name="Jang H."/>
        </authorList>
    </citation>
    <scope>NUCLEOTIDE SEQUENCE [LARGE SCALE GENOMIC DNA]</scope>
</reference>
<organism evidence="2 3">
    <name type="scientific">Forsythia ovata</name>
    <dbReference type="NCBI Taxonomy" id="205694"/>
    <lineage>
        <taxon>Eukaryota</taxon>
        <taxon>Viridiplantae</taxon>
        <taxon>Streptophyta</taxon>
        <taxon>Embryophyta</taxon>
        <taxon>Tracheophyta</taxon>
        <taxon>Spermatophyta</taxon>
        <taxon>Magnoliopsida</taxon>
        <taxon>eudicotyledons</taxon>
        <taxon>Gunneridae</taxon>
        <taxon>Pentapetalae</taxon>
        <taxon>asterids</taxon>
        <taxon>lamiids</taxon>
        <taxon>Lamiales</taxon>
        <taxon>Oleaceae</taxon>
        <taxon>Forsythieae</taxon>
        <taxon>Forsythia</taxon>
    </lineage>
</organism>
<feature type="region of interest" description="Disordered" evidence="1">
    <location>
        <begin position="219"/>
        <end position="238"/>
    </location>
</feature>
<dbReference type="PANTHER" id="PTHR35466:SF4">
    <property type="entry name" value="EXPRESSED PROTEIN"/>
    <property type="match status" value="1"/>
</dbReference>
<evidence type="ECO:0000313" key="3">
    <source>
        <dbReference type="Proteomes" id="UP001604277"/>
    </source>
</evidence>